<evidence type="ECO:0000256" key="1">
    <source>
        <dbReference type="SAM" id="MobiDB-lite"/>
    </source>
</evidence>
<accession>A0A438FLZ6</accession>
<dbReference type="Proteomes" id="UP000288805">
    <property type="component" value="Unassembled WGS sequence"/>
</dbReference>
<evidence type="ECO:0000313" key="3">
    <source>
        <dbReference type="Proteomes" id="UP000288805"/>
    </source>
</evidence>
<name>A0A438FLZ6_VITVI</name>
<sequence>MTMAVAESLVEYKRGDSSKPKPQSKEAFVNGRATKALVETSATHNFVSDDETKRLKLQASNEEDGIGDGLPTKGQGRATTLPTLNGYPRGGETMHGPYGHRRFTQDPYDISYASKEGVKEEKLTCLATLKEVKDDRTGEPMLKEIEGVLDEFKDVMPLEFPRDFFLEKRRIIRLIWFGELSPLL</sequence>
<dbReference type="EMBL" id="QGNW01000844">
    <property type="protein sequence ID" value="RVW61017.1"/>
    <property type="molecule type" value="Genomic_DNA"/>
</dbReference>
<feature type="region of interest" description="Disordered" evidence="1">
    <location>
        <begin position="1"/>
        <end position="30"/>
    </location>
</feature>
<proteinExistence type="predicted"/>
<dbReference type="AlphaFoldDB" id="A0A438FLZ6"/>
<gene>
    <name evidence="2" type="ORF">CK203_051398</name>
</gene>
<comment type="caution">
    <text evidence="2">The sequence shown here is derived from an EMBL/GenBank/DDBJ whole genome shotgun (WGS) entry which is preliminary data.</text>
</comment>
<reference evidence="2 3" key="1">
    <citation type="journal article" date="2018" name="PLoS Genet.">
        <title>Population sequencing reveals clonal diversity and ancestral inbreeding in the grapevine cultivar Chardonnay.</title>
        <authorList>
            <person name="Roach M.J."/>
            <person name="Johnson D.L."/>
            <person name="Bohlmann J."/>
            <person name="van Vuuren H.J."/>
            <person name="Jones S.J."/>
            <person name="Pretorius I.S."/>
            <person name="Schmidt S.A."/>
            <person name="Borneman A.R."/>
        </authorList>
    </citation>
    <scope>NUCLEOTIDE SEQUENCE [LARGE SCALE GENOMIC DNA]</scope>
    <source>
        <strain evidence="3">cv. Chardonnay</strain>
        <tissue evidence="2">Leaf</tissue>
    </source>
</reference>
<evidence type="ECO:0000313" key="2">
    <source>
        <dbReference type="EMBL" id="RVW61017.1"/>
    </source>
</evidence>
<organism evidence="2 3">
    <name type="scientific">Vitis vinifera</name>
    <name type="common">Grape</name>
    <dbReference type="NCBI Taxonomy" id="29760"/>
    <lineage>
        <taxon>Eukaryota</taxon>
        <taxon>Viridiplantae</taxon>
        <taxon>Streptophyta</taxon>
        <taxon>Embryophyta</taxon>
        <taxon>Tracheophyta</taxon>
        <taxon>Spermatophyta</taxon>
        <taxon>Magnoliopsida</taxon>
        <taxon>eudicotyledons</taxon>
        <taxon>Gunneridae</taxon>
        <taxon>Pentapetalae</taxon>
        <taxon>rosids</taxon>
        <taxon>Vitales</taxon>
        <taxon>Vitaceae</taxon>
        <taxon>Viteae</taxon>
        <taxon>Vitis</taxon>
    </lineage>
</organism>
<feature type="region of interest" description="Disordered" evidence="1">
    <location>
        <begin position="61"/>
        <end position="90"/>
    </location>
</feature>
<protein>
    <submittedName>
        <fullName evidence="2">Uncharacterized protein</fullName>
    </submittedName>
</protein>
<feature type="compositionally biased region" description="Basic and acidic residues" evidence="1">
    <location>
        <begin position="10"/>
        <end position="19"/>
    </location>
</feature>